<proteinExistence type="predicted"/>
<keyword evidence="2" id="KW-1185">Reference proteome</keyword>
<gene>
    <name evidence="1" type="ORF">CRYO30217_01260</name>
</gene>
<protein>
    <recommendedName>
        <fullName evidence="3">tRNA-(Ms[2]io[6]A)-hydroxylase</fullName>
    </recommendedName>
</protein>
<dbReference type="AlphaFoldDB" id="A0A916NA87"/>
<dbReference type="PANTHER" id="PTHR42637:SF1">
    <property type="entry name" value="TRNA 2-(METHYLSULFANYL)-N(6)-ISOPENTENYLADENOSINE(37) HYDROXYLASE"/>
    <property type="match status" value="1"/>
</dbReference>
<dbReference type="KEGG" id="ptan:CRYO30217_01260"/>
<dbReference type="GO" id="GO:0006400">
    <property type="term" value="P:tRNA modification"/>
    <property type="evidence" value="ECO:0007669"/>
    <property type="project" value="InterPro"/>
</dbReference>
<dbReference type="Proteomes" id="UP000683507">
    <property type="component" value="Chromosome"/>
</dbReference>
<evidence type="ECO:0000313" key="2">
    <source>
        <dbReference type="Proteomes" id="UP000683507"/>
    </source>
</evidence>
<evidence type="ECO:0000313" key="1">
    <source>
        <dbReference type="EMBL" id="CAG5080330.1"/>
    </source>
</evidence>
<accession>A0A916NA87</accession>
<dbReference type="InterPro" id="IPR012347">
    <property type="entry name" value="Ferritin-like"/>
</dbReference>
<dbReference type="GO" id="GO:0045301">
    <property type="term" value="F:tRNA 2-(methylsulfanyl)-N(6)-isopentenyladenosine(37) hydroxylase activity"/>
    <property type="evidence" value="ECO:0007669"/>
    <property type="project" value="InterPro"/>
</dbReference>
<evidence type="ECO:0008006" key="3">
    <source>
        <dbReference type="Google" id="ProtNLM"/>
    </source>
</evidence>
<dbReference type="Pfam" id="PF06175">
    <property type="entry name" value="MiaE"/>
    <property type="match status" value="1"/>
</dbReference>
<dbReference type="CDD" id="cd07910">
    <property type="entry name" value="MiaE"/>
    <property type="match status" value="1"/>
</dbReference>
<dbReference type="PIRSF" id="PIRSF020736">
    <property type="entry name" value="MiaE"/>
    <property type="match status" value="1"/>
</dbReference>
<sequence length="193" mass="22669">MLGLKLRTDPRWVDLIESNLEMVLSDHAWCEKKAASNAIALLTYNSHLPDLVDTMAAIAIEEMQHFEMVVKIIRERGMQLLIEEKDCYVNDLYKFMKKDGSRTQALTERLLFAAMVEARSCERFKTLSENIDDPELAKFYRELMESEANHYTTFLKFAKQYGIDVNVDKRWKEWLDHEDQIIQKYGKKETVHG</sequence>
<organism evidence="1 2">
    <name type="scientific">Parvicella tangerina</name>
    <dbReference type="NCBI Taxonomy" id="2829795"/>
    <lineage>
        <taxon>Bacteria</taxon>
        <taxon>Pseudomonadati</taxon>
        <taxon>Bacteroidota</taxon>
        <taxon>Flavobacteriia</taxon>
        <taxon>Flavobacteriales</taxon>
        <taxon>Parvicellaceae</taxon>
        <taxon>Parvicella</taxon>
    </lineage>
</organism>
<dbReference type="Gene3D" id="1.20.1260.10">
    <property type="match status" value="1"/>
</dbReference>
<dbReference type="PANTHER" id="PTHR42637">
    <property type="entry name" value="TRNA-(MS[2]IO[6]A)-HYDROXYLASE"/>
    <property type="match status" value="1"/>
</dbReference>
<dbReference type="InterPro" id="IPR009078">
    <property type="entry name" value="Ferritin-like_SF"/>
</dbReference>
<dbReference type="SUPFAM" id="SSF47240">
    <property type="entry name" value="Ferritin-like"/>
    <property type="match status" value="1"/>
</dbReference>
<reference evidence="1" key="1">
    <citation type="submission" date="2021-04" db="EMBL/GenBank/DDBJ databases">
        <authorList>
            <person name="Rodrigo-Torres L."/>
            <person name="Arahal R. D."/>
            <person name="Lucena T."/>
        </authorList>
    </citation>
    <scope>NUCLEOTIDE SEQUENCE</scope>
    <source>
        <strain evidence="1">AS29M-1</strain>
    </source>
</reference>
<name>A0A916NA87_9FLAO</name>
<dbReference type="RefSeq" id="WP_258541469.1">
    <property type="nucleotide sequence ID" value="NZ_OU015584.1"/>
</dbReference>
<dbReference type="InterPro" id="IPR010386">
    <property type="entry name" value="tRNA-Hydrxlase_MiaE"/>
</dbReference>
<dbReference type="EMBL" id="OU015584">
    <property type="protein sequence ID" value="CAG5080330.1"/>
    <property type="molecule type" value="Genomic_DNA"/>
</dbReference>